<feature type="transmembrane region" description="Helical" evidence="1">
    <location>
        <begin position="66"/>
        <end position="86"/>
    </location>
</feature>
<keyword evidence="1" id="KW-0812">Transmembrane</keyword>
<dbReference type="AlphaFoldDB" id="A0A9D2NZ04"/>
<evidence type="ECO:0000313" key="3">
    <source>
        <dbReference type="Proteomes" id="UP000823882"/>
    </source>
</evidence>
<gene>
    <name evidence="2" type="ORF">H9701_00780</name>
</gene>
<evidence type="ECO:0000256" key="1">
    <source>
        <dbReference type="SAM" id="Phobius"/>
    </source>
</evidence>
<keyword evidence="1" id="KW-1133">Transmembrane helix</keyword>
<dbReference type="InterPro" id="IPR010540">
    <property type="entry name" value="CmpB_TMEM229"/>
</dbReference>
<protein>
    <submittedName>
        <fullName evidence="2">ABC transporter permease</fullName>
    </submittedName>
</protein>
<accession>A0A9D2NZ04</accession>
<feature type="transmembrane region" description="Helical" evidence="1">
    <location>
        <begin position="107"/>
        <end position="135"/>
    </location>
</feature>
<proteinExistence type="predicted"/>
<reference evidence="2" key="1">
    <citation type="journal article" date="2021" name="PeerJ">
        <title>Extensive microbial diversity within the chicken gut microbiome revealed by metagenomics and culture.</title>
        <authorList>
            <person name="Gilroy R."/>
            <person name="Ravi A."/>
            <person name="Getino M."/>
            <person name="Pursley I."/>
            <person name="Horton D.L."/>
            <person name="Alikhan N.F."/>
            <person name="Baker D."/>
            <person name="Gharbi K."/>
            <person name="Hall N."/>
            <person name="Watson M."/>
            <person name="Adriaenssens E.M."/>
            <person name="Foster-Nyarko E."/>
            <person name="Jarju S."/>
            <person name="Secka A."/>
            <person name="Antonio M."/>
            <person name="Oren A."/>
            <person name="Chaudhuri R.R."/>
            <person name="La Ragione R."/>
            <person name="Hildebrand F."/>
            <person name="Pallen M.J."/>
        </authorList>
    </citation>
    <scope>NUCLEOTIDE SEQUENCE</scope>
    <source>
        <strain evidence="2">CHK186-1790</strain>
    </source>
</reference>
<dbReference type="EMBL" id="DWWJ01000012">
    <property type="protein sequence ID" value="HJC40073.1"/>
    <property type="molecule type" value="Genomic_DNA"/>
</dbReference>
<reference evidence="2" key="2">
    <citation type="submission" date="2021-04" db="EMBL/GenBank/DDBJ databases">
        <authorList>
            <person name="Gilroy R."/>
        </authorList>
    </citation>
    <scope>NUCLEOTIDE SEQUENCE</scope>
    <source>
        <strain evidence="2">CHK186-1790</strain>
    </source>
</reference>
<sequence>MREWFWYAVLYSFLGFLLEVAYARTVRAEKQDRKCFYFLPLCPVYGLGALLILAPAPLLAGRPLLLALWSGAAATGAEYAMSLFYEKIFRVSFWDYTALPWNLGGRVCLAFSLCWCGLGLLTVYGIHPLAAALVARIPEGFTLPCALLLGADALWTAAVLRRSGSTDALIWYARRPRRQAQEVRGGEDSGISGI</sequence>
<dbReference type="Proteomes" id="UP000823882">
    <property type="component" value="Unassembled WGS sequence"/>
</dbReference>
<feature type="transmembrane region" description="Helical" evidence="1">
    <location>
        <begin position="6"/>
        <end position="23"/>
    </location>
</feature>
<name>A0A9D2NZ04_9FIRM</name>
<feature type="transmembrane region" description="Helical" evidence="1">
    <location>
        <begin position="141"/>
        <end position="160"/>
    </location>
</feature>
<comment type="caution">
    <text evidence="2">The sequence shown here is derived from an EMBL/GenBank/DDBJ whole genome shotgun (WGS) entry which is preliminary data.</text>
</comment>
<keyword evidence="1" id="KW-0472">Membrane</keyword>
<dbReference type="Pfam" id="PF06541">
    <property type="entry name" value="ABC_trans_CmpB"/>
    <property type="match status" value="1"/>
</dbReference>
<evidence type="ECO:0000313" key="2">
    <source>
        <dbReference type="EMBL" id="HJC40073.1"/>
    </source>
</evidence>
<feature type="transmembrane region" description="Helical" evidence="1">
    <location>
        <begin position="35"/>
        <end position="54"/>
    </location>
</feature>
<organism evidence="2 3">
    <name type="scientific">Candidatus Intestinimonas pullistercoris</name>
    <dbReference type="NCBI Taxonomy" id="2838623"/>
    <lineage>
        <taxon>Bacteria</taxon>
        <taxon>Bacillati</taxon>
        <taxon>Bacillota</taxon>
        <taxon>Clostridia</taxon>
        <taxon>Eubacteriales</taxon>
        <taxon>Intestinimonas</taxon>
    </lineage>
</organism>